<dbReference type="AlphaFoldDB" id="A0A1Y3BI40"/>
<feature type="non-terminal residue" evidence="2">
    <location>
        <position position="263"/>
    </location>
</feature>
<evidence type="ECO:0000256" key="1">
    <source>
        <dbReference type="SAM" id="MobiDB-lite"/>
    </source>
</evidence>
<evidence type="ECO:0000313" key="2">
    <source>
        <dbReference type="EMBL" id="OTF79483.1"/>
    </source>
</evidence>
<dbReference type="EMBL" id="MUJZ01022917">
    <property type="protein sequence ID" value="OTF79483.1"/>
    <property type="molecule type" value="Genomic_DNA"/>
</dbReference>
<feature type="compositionally biased region" description="Low complexity" evidence="1">
    <location>
        <begin position="93"/>
        <end position="102"/>
    </location>
</feature>
<feature type="compositionally biased region" description="Low complexity" evidence="1">
    <location>
        <begin position="46"/>
        <end position="58"/>
    </location>
</feature>
<protein>
    <submittedName>
        <fullName evidence="2">Uncharacterized protein</fullName>
    </submittedName>
</protein>
<feature type="region of interest" description="Disordered" evidence="1">
    <location>
        <begin position="16"/>
        <end position="102"/>
    </location>
</feature>
<feature type="region of interest" description="Disordered" evidence="1">
    <location>
        <begin position="198"/>
        <end position="233"/>
    </location>
</feature>
<name>A0A1Y3BI40_EURMA</name>
<sequence length="263" mass="27975">MVGGILASNEQSLPYRIFTGKSSTPPQSTKSSAPQSTRSSFEEHSVSSTSSSSSSSSSAYPPNNKDIRSFINETLNKPSDTISVKSISRESSQDPSGSSSNLLSINLEPIIKEPSQQPVKTPSTSITKLNDNSTISIGEISTTSLPTVGTTTTHAAPSVTSPLELNLSSLNIHSSPPSATSTSSIQPLIDNGEFASIQRQHSTPDSPEGYQLPVFPKPRHHQQPQQIQPPPKPIVCAKSRKSLTPSTKVISLNDFELIAVLGR</sequence>
<feature type="compositionally biased region" description="Polar residues" evidence="1">
    <location>
        <begin position="71"/>
        <end position="86"/>
    </location>
</feature>
<feature type="compositionally biased region" description="Low complexity" evidence="1">
    <location>
        <begin position="21"/>
        <end position="39"/>
    </location>
</feature>
<dbReference type="Proteomes" id="UP000194236">
    <property type="component" value="Unassembled WGS sequence"/>
</dbReference>
<proteinExistence type="predicted"/>
<keyword evidence="3" id="KW-1185">Reference proteome</keyword>
<organism evidence="2 3">
    <name type="scientific">Euroglyphus maynei</name>
    <name type="common">Mayne's house dust mite</name>
    <dbReference type="NCBI Taxonomy" id="6958"/>
    <lineage>
        <taxon>Eukaryota</taxon>
        <taxon>Metazoa</taxon>
        <taxon>Ecdysozoa</taxon>
        <taxon>Arthropoda</taxon>
        <taxon>Chelicerata</taxon>
        <taxon>Arachnida</taxon>
        <taxon>Acari</taxon>
        <taxon>Acariformes</taxon>
        <taxon>Sarcoptiformes</taxon>
        <taxon>Astigmata</taxon>
        <taxon>Psoroptidia</taxon>
        <taxon>Analgoidea</taxon>
        <taxon>Pyroglyphidae</taxon>
        <taxon>Pyroglyphinae</taxon>
        <taxon>Euroglyphus</taxon>
    </lineage>
</organism>
<comment type="caution">
    <text evidence="2">The sequence shown here is derived from an EMBL/GenBank/DDBJ whole genome shotgun (WGS) entry which is preliminary data.</text>
</comment>
<accession>A0A1Y3BI40</accession>
<reference evidence="2 3" key="1">
    <citation type="submission" date="2017-03" db="EMBL/GenBank/DDBJ databases">
        <title>Genome Survey of Euroglyphus maynei.</title>
        <authorList>
            <person name="Arlian L.G."/>
            <person name="Morgan M.S."/>
            <person name="Rider S.D."/>
        </authorList>
    </citation>
    <scope>NUCLEOTIDE SEQUENCE [LARGE SCALE GENOMIC DNA]</scope>
    <source>
        <strain evidence="2">Arlian Lab</strain>
        <tissue evidence="2">Whole body</tissue>
    </source>
</reference>
<gene>
    <name evidence="2" type="ORF">BLA29_008724</name>
</gene>
<evidence type="ECO:0000313" key="3">
    <source>
        <dbReference type="Proteomes" id="UP000194236"/>
    </source>
</evidence>